<dbReference type="SMART" id="SM00342">
    <property type="entry name" value="HTH_ARAC"/>
    <property type="match status" value="1"/>
</dbReference>
<dbReference type="InterPro" id="IPR018062">
    <property type="entry name" value="HTH_AraC-typ_CS"/>
</dbReference>
<evidence type="ECO:0000256" key="3">
    <source>
        <dbReference type="ARBA" id="ARBA00023163"/>
    </source>
</evidence>
<keyword evidence="3" id="KW-0804">Transcription</keyword>
<evidence type="ECO:0000313" key="5">
    <source>
        <dbReference type="EMBL" id="VAW62757.1"/>
    </source>
</evidence>
<sequence>MKLTIKNMVCDRCIYVIKNILHNLEIQPVSVEMGMVEFENKLSDDETQRFREAIEVVGFELLDDNNQVLIEQVKALLIKLVHKTQDIEKINISEFIGSNLQHDYPSLSQLFSSVEGLTIEKYFIQLRVERVKELLVYDELNLTEISYRLAYSSLAHLSAQFKQVTGMTATTFKNLKNNTQRRSLDKI</sequence>
<dbReference type="InterPro" id="IPR009057">
    <property type="entry name" value="Homeodomain-like_sf"/>
</dbReference>
<evidence type="ECO:0000256" key="2">
    <source>
        <dbReference type="ARBA" id="ARBA00023125"/>
    </source>
</evidence>
<feature type="domain" description="HTH araC/xylS-type" evidence="4">
    <location>
        <begin position="107"/>
        <end position="175"/>
    </location>
</feature>
<dbReference type="Gene3D" id="1.10.10.60">
    <property type="entry name" value="Homeodomain-like"/>
    <property type="match status" value="1"/>
</dbReference>
<dbReference type="GO" id="GO:0003700">
    <property type="term" value="F:DNA-binding transcription factor activity"/>
    <property type="evidence" value="ECO:0007669"/>
    <property type="project" value="InterPro"/>
</dbReference>
<organism evidence="5">
    <name type="scientific">hydrothermal vent metagenome</name>
    <dbReference type="NCBI Taxonomy" id="652676"/>
    <lineage>
        <taxon>unclassified sequences</taxon>
        <taxon>metagenomes</taxon>
        <taxon>ecological metagenomes</taxon>
    </lineage>
</organism>
<keyword evidence="2" id="KW-0238">DNA-binding</keyword>
<gene>
    <name evidence="5" type="ORF">MNBD_GAMMA11-3137</name>
</gene>
<dbReference type="AlphaFoldDB" id="A0A3B0XI02"/>
<protein>
    <submittedName>
        <fullName evidence="5">Transcriptional regulator, AraC family</fullName>
    </submittedName>
</protein>
<reference evidence="5" key="1">
    <citation type="submission" date="2018-06" db="EMBL/GenBank/DDBJ databases">
        <authorList>
            <person name="Zhirakovskaya E."/>
        </authorList>
    </citation>
    <scope>NUCLEOTIDE SEQUENCE</scope>
</reference>
<evidence type="ECO:0000256" key="1">
    <source>
        <dbReference type="ARBA" id="ARBA00023015"/>
    </source>
</evidence>
<dbReference type="SUPFAM" id="SSF46689">
    <property type="entry name" value="Homeodomain-like"/>
    <property type="match status" value="1"/>
</dbReference>
<proteinExistence type="predicted"/>
<accession>A0A3B0XI02</accession>
<dbReference type="PROSITE" id="PS01124">
    <property type="entry name" value="HTH_ARAC_FAMILY_2"/>
    <property type="match status" value="1"/>
</dbReference>
<dbReference type="PROSITE" id="PS00041">
    <property type="entry name" value="HTH_ARAC_FAMILY_1"/>
    <property type="match status" value="1"/>
</dbReference>
<dbReference type="Pfam" id="PF12833">
    <property type="entry name" value="HTH_18"/>
    <property type="match status" value="1"/>
</dbReference>
<dbReference type="Gene3D" id="3.30.70.100">
    <property type="match status" value="1"/>
</dbReference>
<keyword evidence="1" id="KW-0805">Transcription regulation</keyword>
<dbReference type="GO" id="GO:0043565">
    <property type="term" value="F:sequence-specific DNA binding"/>
    <property type="evidence" value="ECO:0007669"/>
    <property type="project" value="InterPro"/>
</dbReference>
<dbReference type="PANTHER" id="PTHR43280">
    <property type="entry name" value="ARAC-FAMILY TRANSCRIPTIONAL REGULATOR"/>
    <property type="match status" value="1"/>
</dbReference>
<name>A0A3B0XI02_9ZZZZ</name>
<dbReference type="InterPro" id="IPR018060">
    <property type="entry name" value="HTH_AraC"/>
</dbReference>
<dbReference type="EMBL" id="UOFG01000181">
    <property type="protein sequence ID" value="VAW62757.1"/>
    <property type="molecule type" value="Genomic_DNA"/>
</dbReference>
<dbReference type="PANTHER" id="PTHR43280:SF28">
    <property type="entry name" value="HTH-TYPE TRANSCRIPTIONAL ACTIVATOR RHAS"/>
    <property type="match status" value="1"/>
</dbReference>
<evidence type="ECO:0000259" key="4">
    <source>
        <dbReference type="PROSITE" id="PS01124"/>
    </source>
</evidence>